<gene>
    <name evidence="7" type="ORF">JVT61DRAFT_4459</name>
</gene>
<protein>
    <submittedName>
        <fullName evidence="7">Ctf8-domain-containing protein</fullName>
    </submittedName>
</protein>
<dbReference type="PANTHER" id="PTHR28605:SF1">
    <property type="entry name" value="CHROMOSOME TRANSMISSION FIDELITY FACTOR 8"/>
    <property type="match status" value="1"/>
</dbReference>
<reference evidence="7" key="1">
    <citation type="submission" date="2021-03" db="EMBL/GenBank/DDBJ databases">
        <title>Evolutionary innovations through gain and loss of genes in the ectomycorrhizal Boletales.</title>
        <authorList>
            <person name="Wu G."/>
            <person name="Miyauchi S."/>
            <person name="Morin E."/>
            <person name="Yang Z.-L."/>
            <person name="Xu J."/>
            <person name="Martin F.M."/>
        </authorList>
    </citation>
    <scope>NUCLEOTIDE SEQUENCE</scope>
    <source>
        <strain evidence="7">BR01</strain>
    </source>
</reference>
<keyword evidence="3" id="KW-0238">DNA-binding</keyword>
<comment type="caution">
    <text evidence="7">The sequence shown here is derived from an EMBL/GenBank/DDBJ whole genome shotgun (WGS) entry which is preliminary data.</text>
</comment>
<evidence type="ECO:0000256" key="3">
    <source>
        <dbReference type="ARBA" id="ARBA00023125"/>
    </source>
</evidence>
<keyword evidence="5" id="KW-0131">Cell cycle</keyword>
<evidence type="ECO:0000313" key="7">
    <source>
        <dbReference type="EMBL" id="KAG6374422.1"/>
    </source>
</evidence>
<dbReference type="GO" id="GO:0031390">
    <property type="term" value="C:Ctf18 RFC-like complex"/>
    <property type="evidence" value="ECO:0007669"/>
    <property type="project" value="InterPro"/>
</dbReference>
<sequence length="166" mass="18116">MIVPIAVRPLHAFSPKLAPSIANLGHDGLFLIELQGMLDVQGSESTSKDGQLIGTLNTADMGKPTLVIGHHLLEGKVVTLSKPLGVLHKHVHVRNDGPSAVHPDVSEDEDEDNYQCEAQKQMEKEKDENKQVRWDVIAVVKKKIVFSKRPMPIAKPASTASRGIAH</sequence>
<dbReference type="Pfam" id="PF09696">
    <property type="entry name" value="Ctf8"/>
    <property type="match status" value="1"/>
</dbReference>
<dbReference type="GO" id="GO:0007064">
    <property type="term" value="P:mitotic sister chromatid cohesion"/>
    <property type="evidence" value="ECO:0007669"/>
    <property type="project" value="InterPro"/>
</dbReference>
<dbReference type="InterPro" id="IPR018607">
    <property type="entry name" value="Ctf8"/>
</dbReference>
<dbReference type="EMBL" id="JAGFBS010000018">
    <property type="protein sequence ID" value="KAG6374422.1"/>
    <property type="molecule type" value="Genomic_DNA"/>
</dbReference>
<dbReference type="Proteomes" id="UP000683000">
    <property type="component" value="Unassembled WGS sequence"/>
</dbReference>
<evidence type="ECO:0000256" key="2">
    <source>
        <dbReference type="ARBA" id="ARBA00022705"/>
    </source>
</evidence>
<dbReference type="GO" id="GO:0006260">
    <property type="term" value="P:DNA replication"/>
    <property type="evidence" value="ECO:0007669"/>
    <property type="project" value="UniProtKB-KW"/>
</dbReference>
<name>A0A8I2YNS9_9AGAM</name>
<keyword evidence="4" id="KW-0539">Nucleus</keyword>
<comment type="subcellular location">
    <subcellularLocation>
        <location evidence="1">Nucleus</location>
    </subcellularLocation>
</comment>
<keyword evidence="8" id="KW-1185">Reference proteome</keyword>
<evidence type="ECO:0000256" key="4">
    <source>
        <dbReference type="ARBA" id="ARBA00023242"/>
    </source>
</evidence>
<accession>A0A8I2YNS9</accession>
<comment type="similarity">
    <text evidence="6">Belongs to the CTF8 family.</text>
</comment>
<dbReference type="PANTHER" id="PTHR28605">
    <property type="entry name" value="CTF8, CHROMOSOME TRANSMISSION FIDELITY FACTOR 8 HOMOLOG (S. CEREVISIAE)"/>
    <property type="match status" value="1"/>
</dbReference>
<evidence type="ECO:0000256" key="5">
    <source>
        <dbReference type="ARBA" id="ARBA00023306"/>
    </source>
</evidence>
<organism evidence="7 8">
    <name type="scientific">Boletus reticuloceps</name>
    <dbReference type="NCBI Taxonomy" id="495285"/>
    <lineage>
        <taxon>Eukaryota</taxon>
        <taxon>Fungi</taxon>
        <taxon>Dikarya</taxon>
        <taxon>Basidiomycota</taxon>
        <taxon>Agaricomycotina</taxon>
        <taxon>Agaricomycetes</taxon>
        <taxon>Agaricomycetidae</taxon>
        <taxon>Boletales</taxon>
        <taxon>Boletineae</taxon>
        <taxon>Boletaceae</taxon>
        <taxon>Boletoideae</taxon>
        <taxon>Boletus</taxon>
    </lineage>
</organism>
<dbReference type="AlphaFoldDB" id="A0A8I2YNS9"/>
<keyword evidence="2" id="KW-0235">DNA replication</keyword>
<proteinExistence type="inferred from homology"/>
<evidence type="ECO:0000313" key="8">
    <source>
        <dbReference type="Proteomes" id="UP000683000"/>
    </source>
</evidence>
<dbReference type="OrthoDB" id="121932at2759"/>
<evidence type="ECO:0000256" key="1">
    <source>
        <dbReference type="ARBA" id="ARBA00004123"/>
    </source>
</evidence>
<evidence type="ECO:0000256" key="6">
    <source>
        <dbReference type="ARBA" id="ARBA00038447"/>
    </source>
</evidence>
<dbReference type="GO" id="GO:0003677">
    <property type="term" value="F:DNA binding"/>
    <property type="evidence" value="ECO:0007669"/>
    <property type="project" value="UniProtKB-KW"/>
</dbReference>